<keyword evidence="2" id="KW-1185">Reference proteome</keyword>
<accession>A0A0R0D813</accession>
<organism evidence="1 2">
    <name type="scientific">Stenotrophomonas ginsengisoli</name>
    <dbReference type="NCBI Taxonomy" id="336566"/>
    <lineage>
        <taxon>Bacteria</taxon>
        <taxon>Pseudomonadati</taxon>
        <taxon>Pseudomonadota</taxon>
        <taxon>Gammaproteobacteria</taxon>
        <taxon>Lysobacterales</taxon>
        <taxon>Lysobacteraceae</taxon>
        <taxon>Stenotrophomonas</taxon>
    </lineage>
</organism>
<protein>
    <submittedName>
        <fullName evidence="1">Uncharacterized protein</fullName>
    </submittedName>
</protein>
<gene>
    <name evidence="1" type="ORF">ABB30_03815</name>
</gene>
<dbReference type="PATRIC" id="fig|336566.3.peg.96"/>
<dbReference type="Proteomes" id="UP000050956">
    <property type="component" value="Unassembled WGS sequence"/>
</dbReference>
<comment type="caution">
    <text evidence="1">The sequence shown here is derived from an EMBL/GenBank/DDBJ whole genome shotgun (WGS) entry which is preliminary data.</text>
</comment>
<evidence type="ECO:0000313" key="1">
    <source>
        <dbReference type="EMBL" id="KRG78445.1"/>
    </source>
</evidence>
<dbReference type="AlphaFoldDB" id="A0A0R0D813"/>
<reference evidence="1 2" key="1">
    <citation type="submission" date="2015-05" db="EMBL/GenBank/DDBJ databases">
        <title>Genome sequencing and analysis of members of genus Stenotrophomonas.</title>
        <authorList>
            <person name="Patil P.P."/>
            <person name="Midha S."/>
            <person name="Patil P.B."/>
        </authorList>
    </citation>
    <scope>NUCLEOTIDE SEQUENCE [LARGE SCALE GENOMIC DNA]</scope>
    <source>
        <strain evidence="1 2">DSM 24757</strain>
    </source>
</reference>
<name>A0A0R0D813_9GAMM</name>
<dbReference type="EMBL" id="LDJM01000010">
    <property type="protein sequence ID" value="KRG78445.1"/>
    <property type="molecule type" value="Genomic_DNA"/>
</dbReference>
<evidence type="ECO:0000313" key="2">
    <source>
        <dbReference type="Proteomes" id="UP000050956"/>
    </source>
</evidence>
<sequence length="170" mass="17729">MAAALMVSAALTLGGCTSMGKEAAGNLPEKRNPAMNDALYSAVAALAAIDLDQLDALQAQLGTTLQAQESGQGWQLRKATAGQLGPVALAEVELRSPPAGQAGSPVLLLRLAQPQPMQPLQWPDAVPSAPRPDAPDAPAWWELRLSSSRVLLGLDHSGAQIVSISVRQQR</sequence>
<proteinExistence type="predicted"/>